<name>A0A4P9YR95_ROZAC</name>
<evidence type="ECO:0000313" key="2">
    <source>
        <dbReference type="Proteomes" id="UP000281549"/>
    </source>
</evidence>
<organism evidence="1 2">
    <name type="scientific">Rozella allomycis (strain CSF55)</name>
    <dbReference type="NCBI Taxonomy" id="988480"/>
    <lineage>
        <taxon>Eukaryota</taxon>
        <taxon>Fungi</taxon>
        <taxon>Fungi incertae sedis</taxon>
        <taxon>Cryptomycota</taxon>
        <taxon>Cryptomycota incertae sedis</taxon>
        <taxon>Rozella</taxon>
    </lineage>
</organism>
<evidence type="ECO:0000313" key="1">
    <source>
        <dbReference type="EMBL" id="RKP21591.1"/>
    </source>
</evidence>
<protein>
    <submittedName>
        <fullName evidence="1">Uncharacterized protein</fullName>
    </submittedName>
</protein>
<gene>
    <name evidence="1" type="ORF">ROZALSC1DRAFT_20400</name>
</gene>
<sequence length="647" mass="75845">MIKFIINGCIIANFASYDFFLAIFGNIDFFLVRVKCQTYKLPDLFIYIVAVHGFEHHRSSKASHFRHIVDFWHDSEGCRKVSFPIFPMFCFDQQVIDLVTSNKYEEAKKYCQLKTSRLMNELGTLQYSKHLDKLNELNKRSSDISEEFSKGKERMHTIKTEYYDKKAELQNLQRAKENSLILLQQLEFSNNAYIFLNGLNESSISIQDALRLKDLDKDLNQLPSCNIQKMLKNVINEKKNKIKGYLENFMLEVFESNEVEITINVKEFKSNLMVLKIFEFEDLFRDYMDRLLQHFEDENCFYFDSELIKFNLDDPIEIDLEKFVNLFDSLLDPLVFDANERKKIFKSFACDILIKKIHDSLLRLPDCSLVDFEVHCSGLLQKIDLFDLNLPSKFCIPDIYFEKFKRKNISTLAGTINSENWETVTFKPEFKAKADTEDLTHENSLSLFYPIYPLTISKVTERVLVHLENICKEDISLENKSSYLTDAILLYKELMSHKINEYRDFQQLLAILHNNYNVLSWFACCKILNSECIRSSTLERRIMNCQAGGQYLIQDLLKTQKKILGDSLNQIGSFQNISKEQNFTRNVLERNLYQSLILDLIDFACSAIITMLEKENDISEDDCNSTKILIDKFNLELSRELKELGNI</sequence>
<dbReference type="Proteomes" id="UP000281549">
    <property type="component" value="Unassembled WGS sequence"/>
</dbReference>
<reference evidence="2" key="1">
    <citation type="journal article" date="2018" name="Nat. Microbiol.">
        <title>Leveraging single-cell genomics to expand the fungal tree of life.</title>
        <authorList>
            <person name="Ahrendt S.R."/>
            <person name="Quandt C.A."/>
            <person name="Ciobanu D."/>
            <person name="Clum A."/>
            <person name="Salamov A."/>
            <person name="Andreopoulos B."/>
            <person name="Cheng J.F."/>
            <person name="Woyke T."/>
            <person name="Pelin A."/>
            <person name="Henrissat B."/>
            <person name="Reynolds N.K."/>
            <person name="Benny G.L."/>
            <person name="Smith M.E."/>
            <person name="James T.Y."/>
            <person name="Grigoriev I.V."/>
        </authorList>
    </citation>
    <scope>NUCLEOTIDE SEQUENCE [LARGE SCALE GENOMIC DNA]</scope>
    <source>
        <strain evidence="2">CSF55</strain>
    </source>
</reference>
<accession>A0A4P9YR95</accession>
<proteinExistence type="predicted"/>
<dbReference type="EMBL" id="ML004943">
    <property type="protein sequence ID" value="RKP21591.1"/>
    <property type="molecule type" value="Genomic_DNA"/>
</dbReference>
<dbReference type="AlphaFoldDB" id="A0A4P9YR95"/>